<dbReference type="PROSITE" id="PS51257">
    <property type="entry name" value="PROKAR_LIPOPROTEIN"/>
    <property type="match status" value="1"/>
</dbReference>
<dbReference type="InterPro" id="IPR036881">
    <property type="entry name" value="Glyco_hydro_3_C_sf"/>
</dbReference>
<evidence type="ECO:0000256" key="5">
    <source>
        <dbReference type="ARBA" id="ARBA00023295"/>
    </source>
</evidence>
<feature type="compositionally biased region" description="Gly residues" evidence="6">
    <location>
        <begin position="32"/>
        <end position="42"/>
    </location>
</feature>
<proteinExistence type="inferred from homology"/>
<evidence type="ECO:0000256" key="1">
    <source>
        <dbReference type="ARBA" id="ARBA00001231"/>
    </source>
</evidence>
<keyword evidence="5 9" id="KW-0326">Glycosidase</keyword>
<dbReference type="RefSeq" id="WP_218876377.1">
    <property type="nucleotide sequence ID" value="NZ_JACCBE010000001.1"/>
</dbReference>
<dbReference type="GO" id="GO:0009254">
    <property type="term" value="P:peptidoglycan turnover"/>
    <property type="evidence" value="ECO:0007669"/>
    <property type="project" value="TreeGrafter"/>
</dbReference>
<comment type="similarity">
    <text evidence="2">Belongs to the glycosyl hydrolase 3 family.</text>
</comment>
<evidence type="ECO:0000256" key="2">
    <source>
        <dbReference type="ARBA" id="ARBA00005336"/>
    </source>
</evidence>
<dbReference type="Gene3D" id="3.20.20.300">
    <property type="entry name" value="Glycoside hydrolase, family 3, N-terminal domain"/>
    <property type="match status" value="1"/>
</dbReference>
<feature type="region of interest" description="Disordered" evidence="6">
    <location>
        <begin position="26"/>
        <end position="68"/>
    </location>
</feature>
<name>A0A7Y9F4Q1_9ACTN</name>
<dbReference type="Gene3D" id="3.40.50.1700">
    <property type="entry name" value="Glycoside hydrolase family 3 C-terminal domain"/>
    <property type="match status" value="1"/>
</dbReference>
<dbReference type="InterPro" id="IPR017853">
    <property type="entry name" value="GH"/>
</dbReference>
<dbReference type="EC" id="3.2.1.52" evidence="3"/>
<evidence type="ECO:0000256" key="4">
    <source>
        <dbReference type="ARBA" id="ARBA00022801"/>
    </source>
</evidence>
<dbReference type="GO" id="GO:0005975">
    <property type="term" value="P:carbohydrate metabolic process"/>
    <property type="evidence" value="ECO:0007669"/>
    <property type="project" value="InterPro"/>
</dbReference>
<evidence type="ECO:0000259" key="8">
    <source>
        <dbReference type="Pfam" id="PF00933"/>
    </source>
</evidence>
<dbReference type="EMBL" id="JACCBE010000001">
    <property type="protein sequence ID" value="NYD59326.1"/>
    <property type="molecule type" value="Genomic_DNA"/>
</dbReference>
<dbReference type="Pfam" id="PF00933">
    <property type="entry name" value="Glyco_hydro_3"/>
    <property type="match status" value="1"/>
</dbReference>
<comment type="caution">
    <text evidence="9">The sequence shown here is derived from an EMBL/GenBank/DDBJ whole genome shotgun (WGS) entry which is preliminary data.</text>
</comment>
<sequence>MPSSRPAPRRRTAALLALGVLAAGCTGAPDGPDGGGAAGGGDVTTTDAPAPEPRSASQRLGLRTGWGPSRAELDTAARRTARLSLPELAGQVIVARWSGTGAPTALVQRLHLGGVVVFADNVSSTDQLRRATRGLQRDVDRAWPLLVAVDQEGGTVARVRGQATGFPAFMSTGAAGDAALTRRTYAASGRELRGLGINVDLAPDADVTTGPGDPVIGSRSAGSDPAAVARQVVAAARGFRDAGVVPVVKHFPGHGSLTTDSHLALPVQRRPVAALARTDLRPFRAAVEAGLPAVMTGHIAVADVDPGVPASLSRPVVTGLLRERLGFEGVVMSDALDMAAVSGRRTPAVQVLRAGGDVVLMPPDPAATRAAIVRAVRDGRLGRDRLRQAAARTIALLEHHRTGDPAPPGSGRAASRRLSAAAVTVAAGACRGPLVRGAVVPLGGDAAVAAFRAAARSAGMALGEVRFEKPPRPESTGRRKKDRAALRRWRRTEPVRVVDGTPVHLLSGGVAPDTGVVVATDRPYLLGGSSAPVRIATYGETSGAMSALVDVLLGRERAPGRLPVDVPGVARRGC</sequence>
<dbReference type="Proteomes" id="UP000516957">
    <property type="component" value="Unassembled WGS sequence"/>
</dbReference>
<feature type="chain" id="PRO_5031400372" description="beta-N-acetylhexosaminidase" evidence="7">
    <location>
        <begin position="29"/>
        <end position="574"/>
    </location>
</feature>
<dbReference type="InterPro" id="IPR019800">
    <property type="entry name" value="Glyco_hydro_3_AS"/>
</dbReference>
<evidence type="ECO:0000256" key="7">
    <source>
        <dbReference type="SAM" id="SignalP"/>
    </source>
</evidence>
<accession>A0A7Y9F4Q1</accession>
<dbReference type="PANTHER" id="PTHR30480">
    <property type="entry name" value="BETA-HEXOSAMINIDASE-RELATED"/>
    <property type="match status" value="1"/>
</dbReference>
<protein>
    <recommendedName>
        <fullName evidence="3">beta-N-acetylhexosaminidase</fullName>
        <ecNumber evidence="3">3.2.1.52</ecNumber>
    </recommendedName>
</protein>
<dbReference type="PROSITE" id="PS00775">
    <property type="entry name" value="GLYCOSYL_HYDROL_F3"/>
    <property type="match status" value="1"/>
</dbReference>
<keyword evidence="10" id="KW-1185">Reference proteome</keyword>
<evidence type="ECO:0000313" key="10">
    <source>
        <dbReference type="Proteomes" id="UP000516957"/>
    </source>
</evidence>
<keyword evidence="4 9" id="KW-0378">Hydrolase</keyword>
<dbReference type="AlphaFoldDB" id="A0A7Y9F4Q1"/>
<comment type="catalytic activity">
    <reaction evidence="1">
        <text>Hydrolysis of terminal non-reducing N-acetyl-D-hexosamine residues in N-acetyl-beta-D-hexosaminides.</text>
        <dbReference type="EC" id="3.2.1.52"/>
    </reaction>
</comment>
<evidence type="ECO:0000256" key="6">
    <source>
        <dbReference type="SAM" id="MobiDB-lite"/>
    </source>
</evidence>
<evidence type="ECO:0000313" key="9">
    <source>
        <dbReference type="EMBL" id="NYD59326.1"/>
    </source>
</evidence>
<dbReference type="PANTHER" id="PTHR30480:SF13">
    <property type="entry name" value="BETA-HEXOSAMINIDASE"/>
    <property type="match status" value="1"/>
</dbReference>
<dbReference type="SUPFAM" id="SSF51445">
    <property type="entry name" value="(Trans)glycosidases"/>
    <property type="match status" value="1"/>
</dbReference>
<dbReference type="InterPro" id="IPR001764">
    <property type="entry name" value="Glyco_hydro_3_N"/>
</dbReference>
<organism evidence="9 10">
    <name type="scientific">Nocardioides marinisabuli</name>
    <dbReference type="NCBI Taxonomy" id="419476"/>
    <lineage>
        <taxon>Bacteria</taxon>
        <taxon>Bacillati</taxon>
        <taxon>Actinomycetota</taxon>
        <taxon>Actinomycetes</taxon>
        <taxon>Propionibacteriales</taxon>
        <taxon>Nocardioidaceae</taxon>
        <taxon>Nocardioides</taxon>
    </lineage>
</organism>
<feature type="domain" description="Glycoside hydrolase family 3 N-terminal" evidence="8">
    <location>
        <begin position="104"/>
        <end position="394"/>
    </location>
</feature>
<dbReference type="InterPro" id="IPR050226">
    <property type="entry name" value="NagZ_Beta-hexosaminidase"/>
</dbReference>
<feature type="signal peptide" evidence="7">
    <location>
        <begin position="1"/>
        <end position="28"/>
    </location>
</feature>
<evidence type="ECO:0000256" key="3">
    <source>
        <dbReference type="ARBA" id="ARBA00012663"/>
    </source>
</evidence>
<keyword evidence="7" id="KW-0732">Signal</keyword>
<dbReference type="GO" id="GO:0004563">
    <property type="term" value="F:beta-N-acetylhexosaminidase activity"/>
    <property type="evidence" value="ECO:0007669"/>
    <property type="project" value="UniProtKB-EC"/>
</dbReference>
<reference evidence="9 10" key="1">
    <citation type="submission" date="2020-07" db="EMBL/GenBank/DDBJ databases">
        <title>Sequencing the genomes of 1000 actinobacteria strains.</title>
        <authorList>
            <person name="Klenk H.-P."/>
        </authorList>
    </citation>
    <scope>NUCLEOTIDE SEQUENCE [LARGE SCALE GENOMIC DNA]</scope>
    <source>
        <strain evidence="9 10">DSM 18965</strain>
    </source>
</reference>
<gene>
    <name evidence="9" type="ORF">BKA08_003564</name>
</gene>
<dbReference type="InterPro" id="IPR036962">
    <property type="entry name" value="Glyco_hydro_3_N_sf"/>
</dbReference>